<dbReference type="GO" id="GO:0005783">
    <property type="term" value="C:endoplasmic reticulum"/>
    <property type="evidence" value="ECO:0007669"/>
    <property type="project" value="TreeGrafter"/>
</dbReference>
<evidence type="ECO:0000259" key="7">
    <source>
        <dbReference type="Pfam" id="PF03798"/>
    </source>
</evidence>
<evidence type="ECO:0000313" key="8">
    <source>
        <dbReference type="EMBL" id="KAI7844909.1"/>
    </source>
</evidence>
<feature type="transmembrane region" description="Helical" evidence="6">
    <location>
        <begin position="152"/>
        <end position="175"/>
    </location>
</feature>
<accession>A0AAD5H5E8</accession>
<dbReference type="Pfam" id="PF03798">
    <property type="entry name" value="TRAM_LAG1_CLN8"/>
    <property type="match status" value="1"/>
</dbReference>
<proteinExistence type="predicted"/>
<reference evidence="8" key="1">
    <citation type="submission" date="2020-11" db="EMBL/GenBank/DDBJ databases">
        <title>Chlorella ohadii genome sequencing and assembly.</title>
        <authorList>
            <person name="Murik O."/>
            <person name="Treves H."/>
            <person name="Kedem I."/>
            <person name="Shotland Y."/>
            <person name="Kaplan A."/>
        </authorList>
    </citation>
    <scope>NUCLEOTIDE SEQUENCE</scope>
    <source>
        <strain evidence="8">1</strain>
    </source>
</reference>
<comment type="caution">
    <text evidence="8">The sequence shown here is derived from an EMBL/GenBank/DDBJ whole genome shotgun (WGS) entry which is preliminary data.</text>
</comment>
<evidence type="ECO:0000256" key="1">
    <source>
        <dbReference type="ARBA" id="ARBA00004141"/>
    </source>
</evidence>
<evidence type="ECO:0000256" key="2">
    <source>
        <dbReference type="ARBA" id="ARBA00022692"/>
    </source>
</evidence>
<dbReference type="InterPro" id="IPR050846">
    <property type="entry name" value="TLCD"/>
</dbReference>
<evidence type="ECO:0000256" key="4">
    <source>
        <dbReference type="ARBA" id="ARBA00023136"/>
    </source>
</evidence>
<evidence type="ECO:0000256" key="6">
    <source>
        <dbReference type="SAM" id="Phobius"/>
    </source>
</evidence>
<keyword evidence="3 6" id="KW-1133">Transmembrane helix</keyword>
<name>A0AAD5H5E8_9CHLO</name>
<dbReference type="InterPro" id="IPR006634">
    <property type="entry name" value="TLC-dom"/>
</dbReference>
<protein>
    <recommendedName>
        <fullName evidence="7">TLC domain-containing protein</fullName>
    </recommendedName>
</protein>
<dbReference type="AlphaFoldDB" id="A0AAD5H5E8"/>
<evidence type="ECO:0000313" key="9">
    <source>
        <dbReference type="Proteomes" id="UP001205105"/>
    </source>
</evidence>
<gene>
    <name evidence="8" type="ORF">COHA_001557</name>
</gene>
<keyword evidence="9" id="KW-1185">Reference proteome</keyword>
<sequence>MKRATIVHDQVNLALIPLIGALTIAGLVGAIDPAVTTYAFLAYAALDSVWLILQPDAVPSLPFVILFHHAVTAVLLCVPLAHPHLHWYTCVDGIVELNTMFLIARRQLPWRAARKMCSWLYWGTFIPMRCILYPVMVPVFLREMQLVEHAPWWHTTACVGAQVILCVFNYVLLGLSLMRQRSKRGPGGAGAKGGKPAKAPAGSRELRDVQPELIKAQPAASNPLRLRARGL</sequence>
<dbReference type="EMBL" id="JADXDR010000023">
    <property type="protein sequence ID" value="KAI7844909.1"/>
    <property type="molecule type" value="Genomic_DNA"/>
</dbReference>
<keyword evidence="4 6" id="KW-0472">Membrane</keyword>
<evidence type="ECO:0000256" key="5">
    <source>
        <dbReference type="SAM" id="MobiDB-lite"/>
    </source>
</evidence>
<dbReference type="PANTHER" id="PTHR13439">
    <property type="entry name" value="CT120 PROTEIN"/>
    <property type="match status" value="1"/>
</dbReference>
<keyword evidence="2 6" id="KW-0812">Transmembrane</keyword>
<dbReference type="GO" id="GO:0016020">
    <property type="term" value="C:membrane"/>
    <property type="evidence" value="ECO:0007669"/>
    <property type="project" value="UniProtKB-SubCell"/>
</dbReference>
<feature type="transmembrane region" description="Helical" evidence="6">
    <location>
        <begin position="116"/>
        <end position="140"/>
    </location>
</feature>
<organism evidence="8 9">
    <name type="scientific">Chlorella ohadii</name>
    <dbReference type="NCBI Taxonomy" id="2649997"/>
    <lineage>
        <taxon>Eukaryota</taxon>
        <taxon>Viridiplantae</taxon>
        <taxon>Chlorophyta</taxon>
        <taxon>core chlorophytes</taxon>
        <taxon>Trebouxiophyceae</taxon>
        <taxon>Chlorellales</taxon>
        <taxon>Chlorellaceae</taxon>
        <taxon>Chlorella clade</taxon>
        <taxon>Chlorella</taxon>
    </lineage>
</organism>
<feature type="transmembrane region" description="Helical" evidence="6">
    <location>
        <begin position="60"/>
        <end position="81"/>
    </location>
</feature>
<feature type="transmembrane region" description="Helical" evidence="6">
    <location>
        <begin position="12"/>
        <end position="31"/>
    </location>
</feature>
<dbReference type="PANTHER" id="PTHR13439:SF0">
    <property type="entry name" value="TOPOISOMERASE I DAMAGE AFFECTED PROTEIN 4"/>
    <property type="match status" value="1"/>
</dbReference>
<feature type="domain" description="TLC" evidence="7">
    <location>
        <begin position="64"/>
        <end position="173"/>
    </location>
</feature>
<comment type="subcellular location">
    <subcellularLocation>
        <location evidence="1">Membrane</location>
        <topology evidence="1">Multi-pass membrane protein</topology>
    </subcellularLocation>
</comment>
<dbReference type="GO" id="GO:0055088">
    <property type="term" value="P:lipid homeostasis"/>
    <property type="evidence" value="ECO:0007669"/>
    <property type="project" value="TreeGrafter"/>
</dbReference>
<dbReference type="Proteomes" id="UP001205105">
    <property type="component" value="Unassembled WGS sequence"/>
</dbReference>
<evidence type="ECO:0000256" key="3">
    <source>
        <dbReference type="ARBA" id="ARBA00022989"/>
    </source>
</evidence>
<feature type="region of interest" description="Disordered" evidence="5">
    <location>
        <begin position="184"/>
        <end position="205"/>
    </location>
</feature>